<name>C3ZA87_BRAFL</name>
<gene>
    <name evidence="2" type="ORF">BRAFLDRAFT_87658</name>
</gene>
<organism>
    <name type="scientific">Branchiostoma floridae</name>
    <name type="common">Florida lancelet</name>
    <name type="synonym">Amphioxus</name>
    <dbReference type="NCBI Taxonomy" id="7739"/>
    <lineage>
        <taxon>Eukaryota</taxon>
        <taxon>Metazoa</taxon>
        <taxon>Chordata</taxon>
        <taxon>Cephalochordata</taxon>
        <taxon>Leptocardii</taxon>
        <taxon>Amphioxiformes</taxon>
        <taxon>Branchiostomatidae</taxon>
        <taxon>Branchiostoma</taxon>
    </lineage>
</organism>
<accession>C3ZA87</accession>
<dbReference type="EMBL" id="GG666602">
    <property type="protein sequence ID" value="EEN50480.1"/>
    <property type="molecule type" value="Genomic_DNA"/>
</dbReference>
<feature type="region of interest" description="Disordered" evidence="1">
    <location>
        <begin position="1"/>
        <end position="34"/>
    </location>
</feature>
<evidence type="ECO:0000313" key="2">
    <source>
        <dbReference type="EMBL" id="EEN50480.1"/>
    </source>
</evidence>
<protein>
    <submittedName>
        <fullName evidence="2">Uncharacterized protein</fullName>
    </submittedName>
</protein>
<proteinExistence type="predicted"/>
<dbReference type="AlphaFoldDB" id="C3ZA87"/>
<dbReference type="InParanoid" id="C3ZA87"/>
<feature type="compositionally biased region" description="Polar residues" evidence="1">
    <location>
        <begin position="124"/>
        <end position="134"/>
    </location>
</feature>
<feature type="compositionally biased region" description="Basic and acidic residues" evidence="1">
    <location>
        <begin position="150"/>
        <end position="164"/>
    </location>
</feature>
<feature type="region of interest" description="Disordered" evidence="1">
    <location>
        <begin position="113"/>
        <end position="181"/>
    </location>
</feature>
<evidence type="ECO:0000256" key="1">
    <source>
        <dbReference type="SAM" id="MobiDB-lite"/>
    </source>
</evidence>
<reference evidence="2" key="1">
    <citation type="journal article" date="2008" name="Nature">
        <title>The amphioxus genome and the evolution of the chordate karyotype.</title>
        <authorList>
            <consortium name="US DOE Joint Genome Institute (JGI-PGF)"/>
            <person name="Putnam N.H."/>
            <person name="Butts T."/>
            <person name="Ferrier D.E.K."/>
            <person name="Furlong R.F."/>
            <person name="Hellsten U."/>
            <person name="Kawashima T."/>
            <person name="Robinson-Rechavi M."/>
            <person name="Shoguchi E."/>
            <person name="Terry A."/>
            <person name="Yu J.-K."/>
            <person name="Benito-Gutierrez E.L."/>
            <person name="Dubchak I."/>
            <person name="Garcia-Fernandez J."/>
            <person name="Gibson-Brown J.J."/>
            <person name="Grigoriev I.V."/>
            <person name="Horton A.C."/>
            <person name="de Jong P.J."/>
            <person name="Jurka J."/>
            <person name="Kapitonov V.V."/>
            <person name="Kohara Y."/>
            <person name="Kuroki Y."/>
            <person name="Lindquist E."/>
            <person name="Lucas S."/>
            <person name="Osoegawa K."/>
            <person name="Pennacchio L.A."/>
            <person name="Salamov A.A."/>
            <person name="Satou Y."/>
            <person name="Sauka-Spengler T."/>
            <person name="Schmutz J."/>
            <person name="Shin-I T."/>
            <person name="Toyoda A."/>
            <person name="Bronner-Fraser M."/>
            <person name="Fujiyama A."/>
            <person name="Holland L.Z."/>
            <person name="Holland P.W.H."/>
            <person name="Satoh N."/>
            <person name="Rokhsar D.S."/>
        </authorList>
    </citation>
    <scope>NUCLEOTIDE SEQUENCE [LARGE SCALE GENOMIC DNA]</scope>
    <source>
        <strain evidence="2">S238N-H82</strain>
        <tissue evidence="2">Testes</tissue>
    </source>
</reference>
<sequence length="181" mass="20575">MGKEGSPQRGLMTQGSESRKEAAGPTPLPTPKTTIKIGTSYMELKPELLINAYFRLSENQDMYWCNRKKHWRVELSVVLLLQDDTGFASSEIKLEEKQDDPVMWAQFYNIQDTSQSPPGAGKYSQHQGQGNTVSTRDRETQSGTWNRVSTTDRRNTVSTRDRETQSAPGTGEHRQHQLNWT</sequence>